<dbReference type="GO" id="GO:0005829">
    <property type="term" value="C:cytosol"/>
    <property type="evidence" value="ECO:0007669"/>
    <property type="project" value="TreeGrafter"/>
</dbReference>
<dbReference type="Pfam" id="PF16177">
    <property type="entry name" value="ACAS_N"/>
    <property type="match status" value="1"/>
</dbReference>
<evidence type="ECO:0000259" key="4">
    <source>
        <dbReference type="Pfam" id="PF16177"/>
    </source>
</evidence>
<accession>A0A1N6Y653</accession>
<dbReference type="InterPro" id="IPR042099">
    <property type="entry name" value="ANL_N_sf"/>
</dbReference>
<dbReference type="Proteomes" id="UP000323956">
    <property type="component" value="Unassembled WGS sequence"/>
</dbReference>
<dbReference type="PANTHER" id="PTHR24095:SF14">
    <property type="entry name" value="ACETYL-COENZYME A SYNTHETASE 1"/>
    <property type="match status" value="1"/>
</dbReference>
<feature type="non-terminal residue" evidence="5">
    <location>
        <position position="166"/>
    </location>
</feature>
<dbReference type="OrthoDB" id="9803968at2"/>
<evidence type="ECO:0000313" key="5">
    <source>
        <dbReference type="EMBL" id="SIR09971.1"/>
    </source>
</evidence>
<evidence type="ECO:0000256" key="2">
    <source>
        <dbReference type="ARBA" id="ARBA00022990"/>
    </source>
</evidence>
<evidence type="ECO:0000256" key="1">
    <source>
        <dbReference type="ARBA" id="ARBA00006432"/>
    </source>
</evidence>
<dbReference type="SUPFAM" id="SSF56801">
    <property type="entry name" value="Acetyl-CoA synthetase-like"/>
    <property type="match status" value="1"/>
</dbReference>
<gene>
    <name evidence="5" type="ORF">SAMN05421641_1251</name>
</gene>
<comment type="similarity">
    <text evidence="1">Belongs to the ATP-dependent AMP-binding enzyme family.</text>
</comment>
<dbReference type="GO" id="GO:0003987">
    <property type="term" value="F:acetate-CoA ligase activity"/>
    <property type="evidence" value="ECO:0007669"/>
    <property type="project" value="TreeGrafter"/>
</dbReference>
<dbReference type="Gene3D" id="3.40.50.12780">
    <property type="entry name" value="N-terminal domain of ligase-like"/>
    <property type="match status" value="1"/>
</dbReference>
<dbReference type="Pfam" id="PF00501">
    <property type="entry name" value="AMP-binding"/>
    <property type="match status" value="1"/>
</dbReference>
<evidence type="ECO:0000313" key="6">
    <source>
        <dbReference type="Proteomes" id="UP000323956"/>
    </source>
</evidence>
<dbReference type="GO" id="GO:0006085">
    <property type="term" value="P:acetyl-CoA biosynthetic process"/>
    <property type="evidence" value="ECO:0007669"/>
    <property type="project" value="TreeGrafter"/>
</dbReference>
<dbReference type="InterPro" id="IPR000873">
    <property type="entry name" value="AMP-dep_synth/lig_dom"/>
</dbReference>
<dbReference type="AlphaFoldDB" id="A0A1N6Y653"/>
<evidence type="ECO:0000259" key="3">
    <source>
        <dbReference type="Pfam" id="PF00501"/>
    </source>
</evidence>
<proteinExistence type="inferred from homology"/>
<keyword evidence="2" id="KW-0007">Acetylation</keyword>
<sequence>MSIENVKKHPIPAGFSDALVGPSDYARLYAESISDPEGFWGREGRRLDWIQPYGKVKDTDFTMGRVSVKWFEDGVLNASVNCIDRHLAERANQTAIIFEPDDPDQPARHITYAELSEKVNRFANVLLSQGVMRGDRVVIYLPMIPEAAYAMLACARIGAIHSIVFA</sequence>
<dbReference type="EMBL" id="FTMK01000025">
    <property type="protein sequence ID" value="SIR09971.1"/>
    <property type="molecule type" value="Genomic_DNA"/>
</dbReference>
<dbReference type="RefSeq" id="WP_149766491.1">
    <property type="nucleotide sequence ID" value="NZ_FTMK01000025.1"/>
</dbReference>
<dbReference type="PANTHER" id="PTHR24095">
    <property type="entry name" value="ACETYL-COENZYME A SYNTHETASE"/>
    <property type="match status" value="1"/>
</dbReference>
<protein>
    <submittedName>
        <fullName evidence="5">Acetyl-CoA synthetase</fullName>
    </submittedName>
</protein>
<dbReference type="InterPro" id="IPR032387">
    <property type="entry name" value="ACAS_N"/>
</dbReference>
<organism evidence="5 6">
    <name type="scientific">Paracoccus thiocyanatus</name>
    <dbReference type="NCBI Taxonomy" id="34006"/>
    <lineage>
        <taxon>Bacteria</taxon>
        <taxon>Pseudomonadati</taxon>
        <taxon>Pseudomonadota</taxon>
        <taxon>Alphaproteobacteria</taxon>
        <taxon>Rhodobacterales</taxon>
        <taxon>Paracoccaceae</taxon>
        <taxon>Paracoccus</taxon>
    </lineage>
</organism>
<reference evidence="5 6" key="1">
    <citation type="submission" date="2017-01" db="EMBL/GenBank/DDBJ databases">
        <authorList>
            <person name="Varghese N."/>
            <person name="Submissions S."/>
        </authorList>
    </citation>
    <scope>NUCLEOTIDE SEQUENCE [LARGE SCALE GENOMIC DNA]</scope>
    <source>
        <strain evidence="5 6">ATCC 700171</strain>
    </source>
</reference>
<feature type="domain" description="AMP-dependent synthetase/ligase" evidence="3">
    <location>
        <begin position="84"/>
        <end position="165"/>
    </location>
</feature>
<name>A0A1N6Y653_9RHOB</name>
<feature type="domain" description="Acetyl-coenzyme A synthetase N-terminal" evidence="4">
    <location>
        <begin position="25"/>
        <end position="82"/>
    </location>
</feature>